<protein>
    <recommendedName>
        <fullName evidence="4">CBM1 domain-containing protein</fullName>
    </recommendedName>
</protein>
<sequence>MHSATILLTLAAAIDAANIISDVGGDCATNVPDNVFSCKAGLVCVIKNAPPAATQINTLGGTCANPPSVLPTVVKDPNFEGCVKDTTKACPLNGWSSDSVPYVCKADEKKWKSQDTTPLYVCHVDGSAASTAPAPVALSMTLEETVQPIFLANSFLNAPPAATQINTLGGTCANPPSVLPTVIKDPSAYGNTKDFEGCVKDTPRRVP</sequence>
<keyword evidence="3" id="KW-1185">Reference proteome</keyword>
<reference evidence="2 3" key="1">
    <citation type="submission" date="2016-07" db="EMBL/GenBank/DDBJ databases">
        <title>Pervasive Adenine N6-methylation of Active Genes in Fungi.</title>
        <authorList>
            <consortium name="DOE Joint Genome Institute"/>
            <person name="Mondo S.J."/>
            <person name="Dannebaum R.O."/>
            <person name="Kuo R.C."/>
            <person name="Labutti K."/>
            <person name="Haridas S."/>
            <person name="Kuo A."/>
            <person name="Salamov A."/>
            <person name="Ahrendt S.R."/>
            <person name="Lipzen A."/>
            <person name="Sullivan W."/>
            <person name="Andreopoulos W.B."/>
            <person name="Clum A."/>
            <person name="Lindquist E."/>
            <person name="Daum C."/>
            <person name="Ramamoorthy G.K."/>
            <person name="Gryganskyi A."/>
            <person name="Culley D."/>
            <person name="Magnuson J.K."/>
            <person name="James T.Y."/>
            <person name="O'Malley M.A."/>
            <person name="Stajich J.E."/>
            <person name="Spatafora J.W."/>
            <person name="Visel A."/>
            <person name="Grigoriev I.V."/>
        </authorList>
    </citation>
    <scope>NUCLEOTIDE SEQUENCE [LARGE SCALE GENOMIC DNA]</scope>
    <source>
        <strain evidence="2 3">JEL800</strain>
    </source>
</reference>
<organism evidence="2 3">
    <name type="scientific">Rhizoclosmatium globosum</name>
    <dbReference type="NCBI Taxonomy" id="329046"/>
    <lineage>
        <taxon>Eukaryota</taxon>
        <taxon>Fungi</taxon>
        <taxon>Fungi incertae sedis</taxon>
        <taxon>Chytridiomycota</taxon>
        <taxon>Chytridiomycota incertae sedis</taxon>
        <taxon>Chytridiomycetes</taxon>
        <taxon>Chytridiales</taxon>
        <taxon>Chytriomycetaceae</taxon>
        <taxon>Rhizoclosmatium</taxon>
    </lineage>
</organism>
<dbReference type="AlphaFoldDB" id="A0A1Y2D3F6"/>
<dbReference type="EMBL" id="MCGO01000001">
    <property type="protein sequence ID" value="ORY53828.1"/>
    <property type="molecule type" value="Genomic_DNA"/>
</dbReference>
<gene>
    <name evidence="2" type="ORF">BCR33DRAFT_761142</name>
</gene>
<evidence type="ECO:0008006" key="4">
    <source>
        <dbReference type="Google" id="ProtNLM"/>
    </source>
</evidence>
<accession>A0A1Y2D3F6</accession>
<evidence type="ECO:0000256" key="1">
    <source>
        <dbReference type="SAM" id="SignalP"/>
    </source>
</evidence>
<keyword evidence="1" id="KW-0732">Signal</keyword>
<evidence type="ECO:0000313" key="3">
    <source>
        <dbReference type="Proteomes" id="UP000193642"/>
    </source>
</evidence>
<feature type="signal peptide" evidence="1">
    <location>
        <begin position="1"/>
        <end position="16"/>
    </location>
</feature>
<proteinExistence type="predicted"/>
<name>A0A1Y2D3F6_9FUNG</name>
<comment type="caution">
    <text evidence="2">The sequence shown here is derived from an EMBL/GenBank/DDBJ whole genome shotgun (WGS) entry which is preliminary data.</text>
</comment>
<feature type="chain" id="PRO_5012033659" description="CBM1 domain-containing protein" evidence="1">
    <location>
        <begin position="17"/>
        <end position="207"/>
    </location>
</feature>
<dbReference type="OrthoDB" id="10370264at2759"/>
<evidence type="ECO:0000313" key="2">
    <source>
        <dbReference type="EMBL" id="ORY53828.1"/>
    </source>
</evidence>
<dbReference type="Proteomes" id="UP000193642">
    <property type="component" value="Unassembled WGS sequence"/>
</dbReference>